<feature type="domain" description="Amidohydrolase-related" evidence="4">
    <location>
        <begin position="53"/>
        <end position="348"/>
    </location>
</feature>
<dbReference type="EMBL" id="JAUEPP010000005">
    <property type="protein sequence ID" value="KAK3342283.1"/>
    <property type="molecule type" value="Genomic_DNA"/>
</dbReference>
<dbReference type="InterPro" id="IPR032465">
    <property type="entry name" value="ACMSD"/>
</dbReference>
<keyword evidence="6" id="KW-1185">Reference proteome</keyword>
<evidence type="ECO:0000259" key="4">
    <source>
        <dbReference type="Pfam" id="PF04909"/>
    </source>
</evidence>
<evidence type="ECO:0000256" key="3">
    <source>
        <dbReference type="RuleBase" id="RU366045"/>
    </source>
</evidence>
<dbReference type="GO" id="GO:0016787">
    <property type="term" value="F:hydrolase activity"/>
    <property type="evidence" value="ECO:0007669"/>
    <property type="project" value="InterPro"/>
</dbReference>
<dbReference type="PANTHER" id="PTHR21240:SF31">
    <property type="entry name" value="AMIDOHYDROLASE FAMILY PROTEIN (AFU_ORTHOLOGUE AFUA_7G05840)"/>
    <property type="match status" value="1"/>
</dbReference>
<keyword evidence="2 3" id="KW-0456">Lyase</keyword>
<proteinExistence type="inferred from homology"/>
<evidence type="ECO:0000256" key="2">
    <source>
        <dbReference type="ARBA" id="ARBA00023239"/>
    </source>
</evidence>
<name>A0AAE0MQE8_9PEZI</name>
<sequence>MDVNTTNKAPKGTIAIEEAVLNPSGIAWMAETATLFNPSSSSTSSGNPLQHLHGHTTHLLDIHDTRLAQMDAHGVEYMLLSLTSPGPQGQSSPLAAEQLAREANDWLAREVSKNPTRFGALASVSMHDAEEAAGEVRRAVRELGMYGVIINDYQEVEAGGEGDRGKKVQAVWKGVEDLGVPVYMHPRYPPNKELGQGTGTAERKHLLGAAVQFHLDLSKHLYAICSSGVFDEFPGVQVVVGHLGEGIPFNLWRADHWYNKPVKKASRPSKHDYGYYFKHNISITTSGFFSTPGLKFCIDQIGVKRCLFSIDYPYDTIEEAQTWWKGVDLPDKEKEMVARENAIRLFKLPLEL</sequence>
<dbReference type="InterPro" id="IPR006680">
    <property type="entry name" value="Amidohydro-rel"/>
</dbReference>
<reference evidence="5" key="1">
    <citation type="journal article" date="2023" name="Mol. Phylogenet. Evol.">
        <title>Genome-scale phylogeny and comparative genomics of the fungal order Sordariales.</title>
        <authorList>
            <person name="Hensen N."/>
            <person name="Bonometti L."/>
            <person name="Westerberg I."/>
            <person name="Brannstrom I.O."/>
            <person name="Guillou S."/>
            <person name="Cros-Aarteil S."/>
            <person name="Calhoun S."/>
            <person name="Haridas S."/>
            <person name="Kuo A."/>
            <person name="Mondo S."/>
            <person name="Pangilinan J."/>
            <person name="Riley R."/>
            <person name="LaButti K."/>
            <person name="Andreopoulos B."/>
            <person name="Lipzen A."/>
            <person name="Chen C."/>
            <person name="Yan M."/>
            <person name="Daum C."/>
            <person name="Ng V."/>
            <person name="Clum A."/>
            <person name="Steindorff A."/>
            <person name="Ohm R.A."/>
            <person name="Martin F."/>
            <person name="Silar P."/>
            <person name="Natvig D.O."/>
            <person name="Lalanne C."/>
            <person name="Gautier V."/>
            <person name="Ament-Velasquez S.L."/>
            <person name="Kruys A."/>
            <person name="Hutchinson M.I."/>
            <person name="Powell A.J."/>
            <person name="Barry K."/>
            <person name="Miller A.N."/>
            <person name="Grigoriev I.V."/>
            <person name="Debuchy R."/>
            <person name="Gladieux P."/>
            <person name="Hiltunen Thoren M."/>
            <person name="Johannesson H."/>
        </authorList>
    </citation>
    <scope>NUCLEOTIDE SEQUENCE</scope>
    <source>
        <strain evidence="5">CBS 560.94</strain>
    </source>
</reference>
<organism evidence="5 6">
    <name type="scientific">Neurospora tetraspora</name>
    <dbReference type="NCBI Taxonomy" id="94610"/>
    <lineage>
        <taxon>Eukaryota</taxon>
        <taxon>Fungi</taxon>
        <taxon>Dikarya</taxon>
        <taxon>Ascomycota</taxon>
        <taxon>Pezizomycotina</taxon>
        <taxon>Sordariomycetes</taxon>
        <taxon>Sordariomycetidae</taxon>
        <taxon>Sordariales</taxon>
        <taxon>Sordariaceae</taxon>
        <taxon>Neurospora</taxon>
    </lineage>
</organism>
<dbReference type="GO" id="GO:0005829">
    <property type="term" value="C:cytosol"/>
    <property type="evidence" value="ECO:0007669"/>
    <property type="project" value="TreeGrafter"/>
</dbReference>
<protein>
    <recommendedName>
        <fullName evidence="4">Amidohydrolase-related domain-containing protein</fullName>
    </recommendedName>
</protein>
<dbReference type="GO" id="GO:0016831">
    <property type="term" value="F:carboxy-lyase activity"/>
    <property type="evidence" value="ECO:0007669"/>
    <property type="project" value="UniProtKB-KW"/>
</dbReference>
<dbReference type="SUPFAM" id="SSF51556">
    <property type="entry name" value="Metallo-dependent hydrolases"/>
    <property type="match status" value="1"/>
</dbReference>
<dbReference type="GO" id="GO:0019748">
    <property type="term" value="P:secondary metabolic process"/>
    <property type="evidence" value="ECO:0007669"/>
    <property type="project" value="TreeGrafter"/>
</dbReference>
<reference evidence="5" key="2">
    <citation type="submission" date="2023-06" db="EMBL/GenBank/DDBJ databases">
        <authorList>
            <consortium name="Lawrence Berkeley National Laboratory"/>
            <person name="Haridas S."/>
            <person name="Hensen N."/>
            <person name="Bonometti L."/>
            <person name="Westerberg I."/>
            <person name="Brannstrom I.O."/>
            <person name="Guillou S."/>
            <person name="Cros-Aarteil S."/>
            <person name="Calhoun S."/>
            <person name="Kuo A."/>
            <person name="Mondo S."/>
            <person name="Pangilinan J."/>
            <person name="Riley R."/>
            <person name="Labutti K."/>
            <person name="Andreopoulos B."/>
            <person name="Lipzen A."/>
            <person name="Chen C."/>
            <person name="Yanf M."/>
            <person name="Daum C."/>
            <person name="Ng V."/>
            <person name="Clum A."/>
            <person name="Steindorff A."/>
            <person name="Ohm R."/>
            <person name="Martin F."/>
            <person name="Silar P."/>
            <person name="Natvig D."/>
            <person name="Lalanne C."/>
            <person name="Gautier V."/>
            <person name="Ament-Velasquez S.L."/>
            <person name="Kruys A."/>
            <person name="Hutchinson M.I."/>
            <person name="Powell A.J."/>
            <person name="Barry K."/>
            <person name="Miller A.N."/>
            <person name="Grigoriev I.V."/>
            <person name="Debuchy R."/>
            <person name="Gladieux P."/>
            <person name="Thoren M.H."/>
            <person name="Johannesson H."/>
        </authorList>
    </citation>
    <scope>NUCLEOTIDE SEQUENCE</scope>
    <source>
        <strain evidence="5">CBS 560.94</strain>
    </source>
</reference>
<dbReference type="GeneID" id="87865466"/>
<dbReference type="Proteomes" id="UP001278500">
    <property type="component" value="Unassembled WGS sequence"/>
</dbReference>
<keyword evidence="1 3" id="KW-0210">Decarboxylase</keyword>
<dbReference type="InterPro" id="IPR032466">
    <property type="entry name" value="Metal_Hydrolase"/>
</dbReference>
<dbReference type="Pfam" id="PF04909">
    <property type="entry name" value="Amidohydro_2"/>
    <property type="match status" value="1"/>
</dbReference>
<dbReference type="Gene3D" id="3.20.20.140">
    <property type="entry name" value="Metal-dependent hydrolases"/>
    <property type="match status" value="1"/>
</dbReference>
<gene>
    <name evidence="5" type="ORF">B0H65DRAFT_509432</name>
</gene>
<dbReference type="AlphaFoldDB" id="A0AAE0MQE8"/>
<dbReference type="RefSeq" id="XP_062680076.1">
    <property type="nucleotide sequence ID" value="XM_062828312.1"/>
</dbReference>
<dbReference type="PANTHER" id="PTHR21240">
    <property type="entry name" value="2-AMINO-3-CARBOXYLMUCONATE-6-SEMIALDEHYDE DECARBOXYLASE"/>
    <property type="match status" value="1"/>
</dbReference>
<accession>A0AAE0MQE8</accession>
<evidence type="ECO:0000313" key="6">
    <source>
        <dbReference type="Proteomes" id="UP001278500"/>
    </source>
</evidence>
<comment type="similarity">
    <text evidence="3">Belongs to the metallo-dependent hydrolases superfamily.</text>
</comment>
<evidence type="ECO:0000313" key="5">
    <source>
        <dbReference type="EMBL" id="KAK3342283.1"/>
    </source>
</evidence>
<evidence type="ECO:0000256" key="1">
    <source>
        <dbReference type="ARBA" id="ARBA00022793"/>
    </source>
</evidence>
<comment type="caution">
    <text evidence="5">The sequence shown here is derived from an EMBL/GenBank/DDBJ whole genome shotgun (WGS) entry which is preliminary data.</text>
</comment>